<dbReference type="EMBL" id="JADINA010000021">
    <property type="protein sequence ID" value="MBO8426321.1"/>
    <property type="molecule type" value="Genomic_DNA"/>
</dbReference>
<evidence type="ECO:0000256" key="2">
    <source>
        <dbReference type="ARBA" id="ARBA00022722"/>
    </source>
</evidence>
<evidence type="ECO:0000313" key="10">
    <source>
        <dbReference type="Proteomes" id="UP000823634"/>
    </source>
</evidence>
<comment type="function">
    <text evidence="5">Bidirectionally degrades single-stranded DNA into large acid-insoluble oligonucleotides, which are then degraded further into small acid-soluble oligonucleotides.</text>
</comment>
<dbReference type="PANTHER" id="PTHR30008:SF0">
    <property type="entry name" value="EXODEOXYRIBONUCLEASE 7 LARGE SUBUNIT"/>
    <property type="match status" value="1"/>
</dbReference>
<evidence type="ECO:0000313" key="9">
    <source>
        <dbReference type="EMBL" id="MBO8426321.1"/>
    </source>
</evidence>
<feature type="domain" description="Exonuclease VII large subunit C-terminal" evidence="7">
    <location>
        <begin position="124"/>
        <end position="340"/>
    </location>
</feature>
<evidence type="ECO:0000256" key="4">
    <source>
        <dbReference type="ARBA" id="ARBA00022839"/>
    </source>
</evidence>
<evidence type="ECO:0000256" key="5">
    <source>
        <dbReference type="HAMAP-Rule" id="MF_00378"/>
    </source>
</evidence>
<dbReference type="InterPro" id="IPR020579">
    <property type="entry name" value="Exonuc_VII_lsu_C"/>
</dbReference>
<dbReference type="CDD" id="cd04489">
    <property type="entry name" value="ExoVII_LU_OBF"/>
    <property type="match status" value="1"/>
</dbReference>
<dbReference type="Pfam" id="PF13742">
    <property type="entry name" value="tRNA_anti_2"/>
    <property type="match status" value="1"/>
</dbReference>
<dbReference type="PANTHER" id="PTHR30008">
    <property type="entry name" value="EXODEOXYRIBONUCLEASE 7 LARGE SUBUNIT"/>
    <property type="match status" value="1"/>
</dbReference>
<keyword evidence="3 5" id="KW-0378">Hydrolase</keyword>
<gene>
    <name evidence="5 9" type="primary">xseA</name>
    <name evidence="9" type="ORF">IAC61_03255</name>
</gene>
<feature type="domain" description="OB-fold nucleic acid binding" evidence="8">
    <location>
        <begin position="6"/>
        <end position="99"/>
    </location>
</feature>
<organism evidence="9 10">
    <name type="scientific">Candidatus Alloenteromonas pullistercoris</name>
    <dbReference type="NCBI Taxonomy" id="2840785"/>
    <lineage>
        <taxon>Bacteria</taxon>
        <taxon>Bacillati</taxon>
        <taxon>Bacillota</taxon>
        <taxon>Bacillota incertae sedis</taxon>
        <taxon>Candidatus Alloenteromonas</taxon>
    </lineage>
</organism>
<keyword evidence="4 5" id="KW-0269">Exonuclease</keyword>
<keyword evidence="1 5" id="KW-0963">Cytoplasm</keyword>
<dbReference type="AlphaFoldDB" id="A0A9D9GV77"/>
<comment type="subcellular location">
    <subcellularLocation>
        <location evidence="5 6">Cytoplasm</location>
    </subcellularLocation>
</comment>
<dbReference type="GO" id="GO:0006308">
    <property type="term" value="P:DNA catabolic process"/>
    <property type="evidence" value="ECO:0007669"/>
    <property type="project" value="UniProtKB-UniRule"/>
</dbReference>
<dbReference type="InterPro" id="IPR003753">
    <property type="entry name" value="Exonuc_VII_L"/>
</dbReference>
<protein>
    <recommendedName>
        <fullName evidence="5">Exodeoxyribonuclease 7 large subunit</fullName>
        <ecNumber evidence="5">3.1.11.6</ecNumber>
    </recommendedName>
    <alternativeName>
        <fullName evidence="5">Exodeoxyribonuclease VII large subunit</fullName>
        <shortName evidence="5">Exonuclease VII large subunit</shortName>
    </alternativeName>
</protein>
<dbReference type="Pfam" id="PF02601">
    <property type="entry name" value="Exonuc_VII_L"/>
    <property type="match status" value="1"/>
</dbReference>
<proteinExistence type="inferred from homology"/>
<reference evidence="9" key="1">
    <citation type="submission" date="2020-10" db="EMBL/GenBank/DDBJ databases">
        <authorList>
            <person name="Gilroy R."/>
        </authorList>
    </citation>
    <scope>NUCLEOTIDE SEQUENCE</scope>
    <source>
        <strain evidence="9">17113</strain>
    </source>
</reference>
<dbReference type="GO" id="GO:0005737">
    <property type="term" value="C:cytoplasm"/>
    <property type="evidence" value="ECO:0007669"/>
    <property type="project" value="UniProtKB-SubCell"/>
</dbReference>
<comment type="caution">
    <text evidence="9">The sequence shown here is derived from an EMBL/GenBank/DDBJ whole genome shotgun (WGS) entry which is preliminary data.</text>
</comment>
<evidence type="ECO:0000256" key="1">
    <source>
        <dbReference type="ARBA" id="ARBA00022490"/>
    </source>
</evidence>
<dbReference type="EC" id="3.1.11.6" evidence="5"/>
<dbReference type="InterPro" id="IPR025824">
    <property type="entry name" value="OB-fold_nuc-bd_dom"/>
</dbReference>
<name>A0A9D9GV77_9FIRM</name>
<dbReference type="HAMAP" id="MF_00378">
    <property type="entry name" value="Exonuc_7_L"/>
    <property type="match status" value="1"/>
</dbReference>
<sequence>MENGLYSVTELNLAIKRLLEGEPSLSRVQVRGEISNYKVYPSGHAYFSLKDGESVISALMWNSYRQNLSFEPKNGDEVIAFGRITAYPSRGSYQLSCLSLSPYGLGAELLKLKQLQEKLKKEGLFDENRKRPLPSFPKRVGVIAGANSAGMRDVIHNIEIRFPLLTLCLFPSLVQGKAAPDSICASLSKAKTANLDVLIVARGGGASEDLSAFNDESVVRAVASFPCPVVSAVGHEVDVTLTDFAADMRVSTPTAAAIAVTPEKEEIMAYIDDRSSRMDEAVYSRIERLGERLSSLSNRPIFASPEAIYENKLTLIANMAKRMDQSVAIKEGEARRRYESLLSGLEALNPYSVLRRGYSLVEDEQGNVLSSAKQAKAGQRVSIGLSDGIIEAEVKKIKEKQSRGQ</sequence>
<dbReference type="GO" id="GO:0003676">
    <property type="term" value="F:nucleic acid binding"/>
    <property type="evidence" value="ECO:0007669"/>
    <property type="project" value="InterPro"/>
</dbReference>
<dbReference type="Proteomes" id="UP000823634">
    <property type="component" value="Unassembled WGS sequence"/>
</dbReference>
<evidence type="ECO:0000259" key="8">
    <source>
        <dbReference type="Pfam" id="PF13742"/>
    </source>
</evidence>
<keyword evidence="2 5" id="KW-0540">Nuclease</keyword>
<dbReference type="NCBIfam" id="TIGR00237">
    <property type="entry name" value="xseA"/>
    <property type="match status" value="1"/>
</dbReference>
<dbReference type="GO" id="GO:0008855">
    <property type="term" value="F:exodeoxyribonuclease VII activity"/>
    <property type="evidence" value="ECO:0007669"/>
    <property type="project" value="UniProtKB-UniRule"/>
</dbReference>
<comment type="subunit">
    <text evidence="5">Heterooligomer composed of large and small subunits.</text>
</comment>
<evidence type="ECO:0000256" key="3">
    <source>
        <dbReference type="ARBA" id="ARBA00022801"/>
    </source>
</evidence>
<comment type="similarity">
    <text evidence="5 6">Belongs to the XseA family.</text>
</comment>
<evidence type="ECO:0000259" key="7">
    <source>
        <dbReference type="Pfam" id="PF02601"/>
    </source>
</evidence>
<accession>A0A9D9GV77</accession>
<reference evidence="9" key="2">
    <citation type="journal article" date="2021" name="PeerJ">
        <title>Extensive microbial diversity within the chicken gut microbiome revealed by metagenomics and culture.</title>
        <authorList>
            <person name="Gilroy R."/>
            <person name="Ravi A."/>
            <person name="Getino M."/>
            <person name="Pursley I."/>
            <person name="Horton D.L."/>
            <person name="Alikhan N.F."/>
            <person name="Baker D."/>
            <person name="Gharbi K."/>
            <person name="Hall N."/>
            <person name="Watson M."/>
            <person name="Adriaenssens E.M."/>
            <person name="Foster-Nyarko E."/>
            <person name="Jarju S."/>
            <person name="Secka A."/>
            <person name="Antonio M."/>
            <person name="Oren A."/>
            <person name="Chaudhuri R.R."/>
            <person name="La Ragione R."/>
            <person name="Hildebrand F."/>
            <person name="Pallen M.J."/>
        </authorList>
    </citation>
    <scope>NUCLEOTIDE SEQUENCE</scope>
    <source>
        <strain evidence="9">17113</strain>
    </source>
</reference>
<evidence type="ECO:0000256" key="6">
    <source>
        <dbReference type="RuleBase" id="RU004355"/>
    </source>
</evidence>
<dbReference type="GO" id="GO:0009318">
    <property type="term" value="C:exodeoxyribonuclease VII complex"/>
    <property type="evidence" value="ECO:0007669"/>
    <property type="project" value="UniProtKB-UniRule"/>
</dbReference>
<comment type="catalytic activity">
    <reaction evidence="5 6">
        <text>Exonucleolytic cleavage in either 5'- to 3'- or 3'- to 5'-direction to yield nucleoside 5'-phosphates.</text>
        <dbReference type="EC" id="3.1.11.6"/>
    </reaction>
</comment>